<dbReference type="PROSITE" id="PS50893">
    <property type="entry name" value="ABC_TRANSPORTER_2"/>
    <property type="match status" value="2"/>
</dbReference>
<evidence type="ECO:0000256" key="1">
    <source>
        <dbReference type="ARBA" id="ARBA00022448"/>
    </source>
</evidence>
<organism evidence="10 11">
    <name type="scientific">Gemmata obscuriglobus</name>
    <dbReference type="NCBI Taxonomy" id="114"/>
    <lineage>
        <taxon>Bacteria</taxon>
        <taxon>Pseudomonadati</taxon>
        <taxon>Planctomycetota</taxon>
        <taxon>Planctomycetia</taxon>
        <taxon>Gemmatales</taxon>
        <taxon>Gemmataceae</taxon>
        <taxon>Gemmata</taxon>
    </lineage>
</organism>
<evidence type="ECO:0000256" key="5">
    <source>
        <dbReference type="ARBA" id="ARBA00022741"/>
    </source>
</evidence>
<dbReference type="GO" id="GO:0016887">
    <property type="term" value="F:ATP hydrolysis activity"/>
    <property type="evidence" value="ECO:0007669"/>
    <property type="project" value="InterPro"/>
</dbReference>
<evidence type="ECO:0000256" key="8">
    <source>
        <dbReference type="ARBA" id="ARBA00023136"/>
    </source>
</evidence>
<evidence type="ECO:0000256" key="7">
    <source>
        <dbReference type="ARBA" id="ARBA00022967"/>
    </source>
</evidence>
<evidence type="ECO:0000256" key="2">
    <source>
        <dbReference type="ARBA" id="ARBA00022475"/>
    </source>
</evidence>
<dbReference type="SMART" id="SM00382">
    <property type="entry name" value="AAA"/>
    <property type="match status" value="2"/>
</dbReference>
<keyword evidence="7" id="KW-1278">Translocase</keyword>
<dbReference type="Proteomes" id="UP000245802">
    <property type="component" value="Chromosome"/>
</dbReference>
<keyword evidence="6 10" id="KW-0067">ATP-binding</keyword>
<dbReference type="SUPFAM" id="SSF52540">
    <property type="entry name" value="P-loop containing nucleoside triphosphate hydrolases"/>
    <property type="match status" value="2"/>
</dbReference>
<dbReference type="InterPro" id="IPR003593">
    <property type="entry name" value="AAA+_ATPase"/>
</dbReference>
<dbReference type="AlphaFoldDB" id="A0A2Z3H824"/>
<dbReference type="PANTHER" id="PTHR43790">
    <property type="entry name" value="CARBOHYDRATE TRANSPORT ATP-BINDING PROTEIN MG119-RELATED"/>
    <property type="match status" value="1"/>
</dbReference>
<dbReference type="InterPro" id="IPR003439">
    <property type="entry name" value="ABC_transporter-like_ATP-bd"/>
</dbReference>
<reference evidence="10 11" key="1">
    <citation type="submission" date="2018-01" db="EMBL/GenBank/DDBJ databases">
        <title>G. obscuriglobus.</title>
        <authorList>
            <person name="Franke J."/>
            <person name="Blomberg W."/>
            <person name="Selmecki A."/>
        </authorList>
    </citation>
    <scope>NUCLEOTIDE SEQUENCE [LARGE SCALE GENOMIC DNA]</scope>
    <source>
        <strain evidence="10 11">DSM 5831</strain>
    </source>
</reference>
<dbReference type="InterPro" id="IPR017871">
    <property type="entry name" value="ABC_transporter-like_CS"/>
</dbReference>
<dbReference type="CDD" id="cd03216">
    <property type="entry name" value="ABC_Carb_Monos_I"/>
    <property type="match status" value="1"/>
</dbReference>
<keyword evidence="3" id="KW-0762">Sugar transport</keyword>
<keyword evidence="5" id="KW-0547">Nucleotide-binding</keyword>
<dbReference type="Pfam" id="PF00005">
    <property type="entry name" value="ABC_tran"/>
    <property type="match status" value="2"/>
</dbReference>
<dbReference type="InterPro" id="IPR050107">
    <property type="entry name" value="ABC_carbohydrate_import_ATPase"/>
</dbReference>
<keyword evidence="2" id="KW-1003">Cell membrane</keyword>
<name>A0A2Z3H824_9BACT</name>
<evidence type="ECO:0000256" key="3">
    <source>
        <dbReference type="ARBA" id="ARBA00022597"/>
    </source>
</evidence>
<dbReference type="OrthoDB" id="9771863at2"/>
<protein>
    <submittedName>
        <fullName evidence="10">Sugar ABC transporter ATP-binding protein</fullName>
    </submittedName>
</protein>
<dbReference type="GO" id="GO:0005524">
    <property type="term" value="F:ATP binding"/>
    <property type="evidence" value="ECO:0007669"/>
    <property type="project" value="UniProtKB-KW"/>
</dbReference>
<keyword evidence="1" id="KW-0813">Transport</keyword>
<feature type="domain" description="ABC transporter" evidence="9">
    <location>
        <begin position="253"/>
        <end position="495"/>
    </location>
</feature>
<dbReference type="Gene3D" id="3.40.50.300">
    <property type="entry name" value="P-loop containing nucleotide triphosphate hydrolases"/>
    <property type="match status" value="2"/>
</dbReference>
<keyword evidence="11" id="KW-1185">Reference proteome</keyword>
<feature type="domain" description="ABC transporter" evidence="9">
    <location>
        <begin position="5"/>
        <end position="241"/>
    </location>
</feature>
<dbReference type="InterPro" id="IPR027417">
    <property type="entry name" value="P-loop_NTPase"/>
</dbReference>
<sequence length="495" mass="52436">MAPRFRLTGIRKSYGPTAALRGVDLELLPGEVHALVGENGAGKSTLMKVLSGAERPDAGTMELDGTAYLPTGPHAARQRGVVMIYQELAICPDLTVEANVTLGQERNVFGFLTGEANRTRVVAALAQLGHPEISPDTPVATLSPAGRQVVEIARALLSDVKVLVLDEPTSALSQEDAKHLFELIRALKAKGVTVVYISHFLEEVEAVADRFTVLRDGEAVGSGRVGEVTRERIVELMVGRAVAEQYPRTAHDIGGPVLALTDLAGEQLPAGVSLHLRRGEILGVAGIIGSGRTELLRAVYGLDPVRSGRVRIGAFGGGQATPRDRIRQGLGFVSEDRKTEGLALELPIADNVALSRLDEGARAGFLSRSRLSAAVGEVLNRFGVKFRDAGQPVGELSGGNQQKVALARLFHQRADVLLLDEPTKGVDVGSKSDIYRLIGEAAASGKAVLVVSSYLPELFGVCDTLAVMTRGRLSAVRPVSEWTPEAVIATATGNP</sequence>
<gene>
    <name evidence="10" type="ORF">C1280_09245</name>
</gene>
<dbReference type="PROSITE" id="PS00211">
    <property type="entry name" value="ABC_TRANSPORTER_1"/>
    <property type="match status" value="1"/>
</dbReference>
<keyword evidence="8" id="KW-0472">Membrane</keyword>
<proteinExistence type="predicted"/>
<dbReference type="RefSeq" id="WP_010039474.1">
    <property type="nucleotide sequence ID" value="NZ_CP025958.1"/>
</dbReference>
<evidence type="ECO:0000256" key="4">
    <source>
        <dbReference type="ARBA" id="ARBA00022737"/>
    </source>
</evidence>
<evidence type="ECO:0000313" key="10">
    <source>
        <dbReference type="EMBL" id="AWM37190.1"/>
    </source>
</evidence>
<dbReference type="KEGG" id="gog:C1280_09245"/>
<evidence type="ECO:0000256" key="6">
    <source>
        <dbReference type="ARBA" id="ARBA00022840"/>
    </source>
</evidence>
<dbReference type="EMBL" id="CP025958">
    <property type="protein sequence ID" value="AWM37190.1"/>
    <property type="molecule type" value="Genomic_DNA"/>
</dbReference>
<evidence type="ECO:0000259" key="9">
    <source>
        <dbReference type="PROSITE" id="PS50893"/>
    </source>
</evidence>
<dbReference type="CDD" id="cd03215">
    <property type="entry name" value="ABC_Carb_Monos_II"/>
    <property type="match status" value="1"/>
</dbReference>
<keyword evidence="4" id="KW-0677">Repeat</keyword>
<accession>A0A2Z3H824</accession>
<evidence type="ECO:0000313" key="11">
    <source>
        <dbReference type="Proteomes" id="UP000245802"/>
    </source>
</evidence>
<dbReference type="PANTHER" id="PTHR43790:SF3">
    <property type="entry name" value="D-ALLOSE IMPORT ATP-BINDING PROTEIN ALSA-RELATED"/>
    <property type="match status" value="1"/>
</dbReference>